<accession>X1FJK4</accession>
<protein>
    <submittedName>
        <fullName evidence="1">Uncharacterized protein</fullName>
    </submittedName>
</protein>
<dbReference type="Gene3D" id="3.40.190.10">
    <property type="entry name" value="Periplasmic binding protein-like II"/>
    <property type="match status" value="1"/>
</dbReference>
<sequence>MYREHIRRRPAIAEETEYEMIVGTEVQKAFIGEKTPKQALDDAAEQMYQLMVRGGYIP</sequence>
<evidence type="ECO:0000313" key="1">
    <source>
        <dbReference type="EMBL" id="GAH29554.1"/>
    </source>
</evidence>
<comment type="caution">
    <text evidence="1">The sequence shown here is derived from an EMBL/GenBank/DDBJ whole genome shotgun (WGS) entry which is preliminary data.</text>
</comment>
<gene>
    <name evidence="1" type="ORF">S03H2_00977</name>
</gene>
<feature type="non-terminal residue" evidence="1">
    <location>
        <position position="58"/>
    </location>
</feature>
<reference evidence="1" key="1">
    <citation type="journal article" date="2014" name="Front. Microbiol.">
        <title>High frequency of phylogenetically diverse reductive dehalogenase-homologous genes in deep subseafloor sedimentary metagenomes.</title>
        <authorList>
            <person name="Kawai M."/>
            <person name="Futagami T."/>
            <person name="Toyoda A."/>
            <person name="Takaki Y."/>
            <person name="Nishi S."/>
            <person name="Hori S."/>
            <person name="Arai W."/>
            <person name="Tsubouchi T."/>
            <person name="Morono Y."/>
            <person name="Uchiyama I."/>
            <person name="Ito T."/>
            <person name="Fujiyama A."/>
            <person name="Inagaki F."/>
            <person name="Takami H."/>
        </authorList>
    </citation>
    <scope>NUCLEOTIDE SEQUENCE</scope>
    <source>
        <strain evidence="1">Expedition CK06-06</strain>
    </source>
</reference>
<proteinExistence type="predicted"/>
<dbReference type="AlphaFoldDB" id="X1FJK4"/>
<organism evidence="1">
    <name type="scientific">marine sediment metagenome</name>
    <dbReference type="NCBI Taxonomy" id="412755"/>
    <lineage>
        <taxon>unclassified sequences</taxon>
        <taxon>metagenomes</taxon>
        <taxon>ecological metagenomes</taxon>
    </lineage>
</organism>
<name>X1FJK4_9ZZZZ</name>
<dbReference type="EMBL" id="BARU01000256">
    <property type="protein sequence ID" value="GAH29554.1"/>
    <property type="molecule type" value="Genomic_DNA"/>
</dbReference>